<gene>
    <name evidence="1" type="ORF">AGLY_004730</name>
</gene>
<organism evidence="1 2">
    <name type="scientific">Aphis glycines</name>
    <name type="common">Soybean aphid</name>
    <dbReference type="NCBI Taxonomy" id="307491"/>
    <lineage>
        <taxon>Eukaryota</taxon>
        <taxon>Metazoa</taxon>
        <taxon>Ecdysozoa</taxon>
        <taxon>Arthropoda</taxon>
        <taxon>Hexapoda</taxon>
        <taxon>Insecta</taxon>
        <taxon>Pterygota</taxon>
        <taxon>Neoptera</taxon>
        <taxon>Paraneoptera</taxon>
        <taxon>Hemiptera</taxon>
        <taxon>Sternorrhyncha</taxon>
        <taxon>Aphidomorpha</taxon>
        <taxon>Aphidoidea</taxon>
        <taxon>Aphididae</taxon>
        <taxon>Aphidini</taxon>
        <taxon>Aphis</taxon>
        <taxon>Aphis</taxon>
    </lineage>
</organism>
<accession>A0A6G0TUQ9</accession>
<protein>
    <submittedName>
        <fullName evidence="1">Uncharacterized protein</fullName>
    </submittedName>
</protein>
<comment type="caution">
    <text evidence="1">The sequence shown here is derived from an EMBL/GenBank/DDBJ whole genome shotgun (WGS) entry which is preliminary data.</text>
</comment>
<evidence type="ECO:0000313" key="2">
    <source>
        <dbReference type="Proteomes" id="UP000475862"/>
    </source>
</evidence>
<dbReference type="Proteomes" id="UP000475862">
    <property type="component" value="Unassembled WGS sequence"/>
</dbReference>
<keyword evidence="2" id="KW-1185">Reference proteome</keyword>
<dbReference type="EMBL" id="VYZN01000014">
    <property type="protein sequence ID" value="KAE9539478.1"/>
    <property type="molecule type" value="Genomic_DNA"/>
</dbReference>
<name>A0A6G0TUQ9_APHGL</name>
<proteinExistence type="predicted"/>
<evidence type="ECO:0000313" key="1">
    <source>
        <dbReference type="EMBL" id="KAE9539478.1"/>
    </source>
</evidence>
<sequence length="271" mass="30768">MKKGTTIDNLTLASSVLSITYLILFNKILNERLLYIALKYKRPQSFYTRRLHANEYLTSTSCKPGNFFFNTSTDRTVALVLFKLNGNLINVLAQVSVTLVKAKSTDSKLPKGPQSNIEFRSKSVPRAGSDKFCGPPFLYQQSDFFDASLPRPSTQALSTKHPSRFCCFLTLPKRTYPNVWLSIESRQLNFRRTQLQSVNTNRTSRLLSRGQLILAYEFHNLHAILFLISQRKSMRETAADATVEQNNNVASQVIGVIAIEFGFRTISRQLL</sequence>
<dbReference type="AlphaFoldDB" id="A0A6G0TUQ9"/>
<reference evidence="1 2" key="1">
    <citation type="submission" date="2019-08" db="EMBL/GenBank/DDBJ databases">
        <title>The genome of the soybean aphid Biotype 1, its phylome, world population structure and adaptation to the North American continent.</title>
        <authorList>
            <person name="Giordano R."/>
            <person name="Donthu R.K."/>
            <person name="Hernandez A.G."/>
            <person name="Wright C.L."/>
            <person name="Zimin A.V."/>
        </authorList>
    </citation>
    <scope>NUCLEOTIDE SEQUENCE [LARGE SCALE GENOMIC DNA]</scope>
    <source>
        <tissue evidence="1">Whole aphids</tissue>
    </source>
</reference>